<evidence type="ECO:0000313" key="2">
    <source>
        <dbReference type="Proteomes" id="UP000176725"/>
    </source>
</evidence>
<gene>
    <name evidence="1" type="ORF">A2893_04400</name>
</gene>
<reference evidence="1 2" key="1">
    <citation type="journal article" date="2016" name="Nat. Commun.">
        <title>Thousands of microbial genomes shed light on interconnected biogeochemical processes in an aquifer system.</title>
        <authorList>
            <person name="Anantharaman K."/>
            <person name="Brown C.T."/>
            <person name="Hug L.A."/>
            <person name="Sharon I."/>
            <person name="Castelle C.J."/>
            <person name="Probst A.J."/>
            <person name="Thomas B.C."/>
            <person name="Singh A."/>
            <person name="Wilkins M.J."/>
            <person name="Karaoz U."/>
            <person name="Brodie E.L."/>
            <person name="Williams K.H."/>
            <person name="Hubbard S.S."/>
            <person name="Banfield J.F."/>
        </authorList>
    </citation>
    <scope>NUCLEOTIDE SEQUENCE [LARGE SCALE GENOMIC DNA]</scope>
</reference>
<dbReference type="AlphaFoldDB" id="A0A1F8BLC5"/>
<organism evidence="1 2">
    <name type="scientific">Candidatus Woesebacteria bacterium RIFCSPLOWO2_01_FULL_39_25</name>
    <dbReference type="NCBI Taxonomy" id="1802521"/>
    <lineage>
        <taxon>Bacteria</taxon>
        <taxon>Candidatus Woeseibacteriota</taxon>
    </lineage>
</organism>
<proteinExistence type="predicted"/>
<sequence>MKFKDMKKDSFSRTLYYVIRNLDKIPELSEAIRIFRSNKGIKSDFAYSPIDYIRIIFFDCLSIIRTLTSLSDSDLQLVKRINKTRKVIGLETNPLGHHGIDIFYSKLNKKDRNYYWQNLISSLDVGNPIFKNAVNDLSNRMMFASKLAAEGVVLTDGDPRADKVIWGHTKGLKPEATIHFVICHLIDRLTSQIFQKSKNERLNKIVLNKHYLFDPFGDVIFLLTTKNMINPEISLRWELSRDKGGLGWNTPEEQQVFDEEYNKLSK</sequence>
<dbReference type="EMBL" id="MGHH01000007">
    <property type="protein sequence ID" value="OGM64866.1"/>
    <property type="molecule type" value="Genomic_DNA"/>
</dbReference>
<protein>
    <submittedName>
        <fullName evidence="1">Uncharacterized protein</fullName>
    </submittedName>
</protein>
<dbReference type="Proteomes" id="UP000176725">
    <property type="component" value="Unassembled WGS sequence"/>
</dbReference>
<accession>A0A1F8BLC5</accession>
<comment type="caution">
    <text evidence="1">The sequence shown here is derived from an EMBL/GenBank/DDBJ whole genome shotgun (WGS) entry which is preliminary data.</text>
</comment>
<name>A0A1F8BLC5_9BACT</name>
<evidence type="ECO:0000313" key="1">
    <source>
        <dbReference type="EMBL" id="OGM64866.1"/>
    </source>
</evidence>